<feature type="region of interest" description="Disordered" evidence="2">
    <location>
        <begin position="450"/>
        <end position="476"/>
    </location>
</feature>
<feature type="domain" description="Rab-GAP TBC" evidence="3">
    <location>
        <begin position="136"/>
        <end position="363"/>
    </location>
</feature>
<dbReference type="STRING" id="106004.A0A1Y2F605"/>
<feature type="region of interest" description="Disordered" evidence="2">
    <location>
        <begin position="589"/>
        <end position="613"/>
    </location>
</feature>
<proteinExistence type="predicted"/>
<accession>A0A1Y2F605</accession>
<dbReference type="EMBL" id="MCGR01000027">
    <property type="protein sequence ID" value="ORY79321.1"/>
    <property type="molecule type" value="Genomic_DNA"/>
</dbReference>
<feature type="compositionally biased region" description="Pro residues" evidence="2">
    <location>
        <begin position="539"/>
        <end position="551"/>
    </location>
</feature>
<dbReference type="PROSITE" id="PS50086">
    <property type="entry name" value="TBC_RABGAP"/>
    <property type="match status" value="1"/>
</dbReference>
<comment type="caution">
    <text evidence="4">The sequence shown here is derived from an EMBL/GenBank/DDBJ whole genome shotgun (WGS) entry which is preliminary data.</text>
</comment>
<dbReference type="Gene3D" id="1.10.8.270">
    <property type="entry name" value="putative rabgap domain of human tbc1 domain family member 14 like domains"/>
    <property type="match status" value="1"/>
</dbReference>
<dbReference type="GO" id="GO:0005096">
    <property type="term" value="F:GTPase activator activity"/>
    <property type="evidence" value="ECO:0007669"/>
    <property type="project" value="UniProtKB-KW"/>
</dbReference>
<reference evidence="4 5" key="1">
    <citation type="submission" date="2016-07" db="EMBL/GenBank/DDBJ databases">
        <title>Pervasive Adenine N6-methylation of Active Genes in Fungi.</title>
        <authorList>
            <consortium name="DOE Joint Genome Institute"/>
            <person name="Mondo S.J."/>
            <person name="Dannebaum R.O."/>
            <person name="Kuo R.C."/>
            <person name="Labutti K."/>
            <person name="Haridas S."/>
            <person name="Kuo A."/>
            <person name="Salamov A."/>
            <person name="Ahrendt S.R."/>
            <person name="Lipzen A."/>
            <person name="Sullivan W."/>
            <person name="Andreopoulos W.B."/>
            <person name="Clum A."/>
            <person name="Lindquist E."/>
            <person name="Daum C."/>
            <person name="Ramamoorthy G.K."/>
            <person name="Gryganskyi A."/>
            <person name="Culley D."/>
            <person name="Magnuson J.K."/>
            <person name="James T.Y."/>
            <person name="O'Malley M.A."/>
            <person name="Stajich J.E."/>
            <person name="Spatafora J.W."/>
            <person name="Visel A."/>
            <person name="Grigoriev I.V."/>
        </authorList>
    </citation>
    <scope>NUCLEOTIDE SEQUENCE [LARGE SCALE GENOMIC DNA]</scope>
    <source>
        <strain evidence="4 5">62-1032</strain>
    </source>
</reference>
<feature type="compositionally biased region" description="Polar residues" evidence="2">
    <location>
        <begin position="793"/>
        <end position="803"/>
    </location>
</feature>
<gene>
    <name evidence="4" type="ORF">BCR35DRAFT_332104</name>
</gene>
<feature type="compositionally biased region" description="Polar residues" evidence="2">
    <location>
        <begin position="758"/>
        <end position="767"/>
    </location>
</feature>
<feature type="region of interest" description="Disordered" evidence="2">
    <location>
        <begin position="100"/>
        <end position="130"/>
    </location>
</feature>
<dbReference type="FunFam" id="1.10.8.270:FF:000031">
    <property type="entry name" value="TBC1 domain family member 5"/>
    <property type="match status" value="1"/>
</dbReference>
<evidence type="ECO:0000259" key="3">
    <source>
        <dbReference type="PROSITE" id="PS50086"/>
    </source>
</evidence>
<dbReference type="Gene3D" id="1.10.472.80">
    <property type="entry name" value="Ypt/Rab-GAP domain of gyp1p, domain 3"/>
    <property type="match status" value="1"/>
</dbReference>
<dbReference type="OrthoDB" id="27140at2759"/>
<dbReference type="FunFam" id="1.10.472.80:FF:000038">
    <property type="entry name" value="TBC1 domain family member 5"/>
    <property type="match status" value="1"/>
</dbReference>
<dbReference type="SMART" id="SM00164">
    <property type="entry name" value="TBC"/>
    <property type="match status" value="1"/>
</dbReference>
<dbReference type="Pfam" id="PF00566">
    <property type="entry name" value="RabGAP-TBC"/>
    <property type="match status" value="2"/>
</dbReference>
<sequence>MSSEDEAPIPQLERPSEATILERWTSFFADPLLSHPHLKQAAIAGTVAARGLRSLHWRYFFSLLPSPSAPTSSSTSTYGLILTHSRSEYSELRSRLLRSPDGGWVNDGSSSGGSPRPDGPKGGAAPVGVQVNNPLGLDSANPWSAWFEDLELRRTIRQDVQRTFPEIDYFREPATQDKMVDLLFIWSKLTPEIGYRQGMHELLAPLLWAVDFDSLASSADSADSLAHLVLSRDYIEHDTWQLFSALMKSAKSFYDFTPSVPLAVDKTSASASTTSLTLSHSKGLNGQSSSSSSSSVLVQPIVGTAIRIHDSLLKTIDHQLWAKMEELGVEPQIFGIRWLRLLFSREFPIDDALALWDGLFAEDPSLRLMEHICIAMLLRIRDALLQADYSEFLQLLLRYPTLPDGTHRISLILQQAIYLRDNVSADAGERCRAQNVQVGAIAGGDIVQGQDTARRRPSSQMGRAGHRKSSSMSPATHAGGFLAEGGFVGDLAKGVYGRAEALGINKALFGTFNEIKRGVAQAQAAQAQANRNGMSEIPSRPPWDSKPPPPANKDYLAEIGKMRQTSLAMSNAIDLCVNVLQQEVVIGKPRPKDAAGKEGATSDGAPDEHPLPSGETVMALTALCHIRDVLAGKARTFDSSVLSPLTNALESGVFPPSNHPPPSPELASPPSPASSPQPPPPPPPPISAPSPVAPAPIARPMARSSSADTTSASTSAGTPSTAPSTPPLFLSARTDKPLPSLTRTPHLTRPIPPWESSRLGSSVKTTLPQPPPSIPSTSAIPSGRGQASFPAATFSTRAGQSKGSVVADPLGAIH</sequence>
<keyword evidence="1" id="KW-0343">GTPase activation</keyword>
<feature type="region of interest" description="Disordered" evidence="2">
    <location>
        <begin position="526"/>
        <end position="551"/>
    </location>
</feature>
<feature type="compositionally biased region" description="Low complexity" evidence="2">
    <location>
        <begin position="695"/>
        <end position="723"/>
    </location>
</feature>
<dbReference type="AlphaFoldDB" id="A0A1Y2F605"/>
<evidence type="ECO:0000256" key="1">
    <source>
        <dbReference type="ARBA" id="ARBA00022468"/>
    </source>
</evidence>
<keyword evidence="5" id="KW-1185">Reference proteome</keyword>
<evidence type="ECO:0000313" key="5">
    <source>
        <dbReference type="Proteomes" id="UP000193467"/>
    </source>
</evidence>
<dbReference type="InParanoid" id="A0A1Y2F605"/>
<dbReference type="PANTHER" id="PTHR22957:SF337">
    <property type="entry name" value="TBC1 DOMAIN FAMILY MEMBER 5"/>
    <property type="match status" value="1"/>
</dbReference>
<dbReference type="InterPro" id="IPR000195">
    <property type="entry name" value="Rab-GAP-TBC_dom"/>
</dbReference>
<protein>
    <submittedName>
        <fullName evidence="4">Rab-GTPase-TBC domain-containing protein</fullName>
    </submittedName>
</protein>
<dbReference type="InterPro" id="IPR035969">
    <property type="entry name" value="Rab-GAP_TBC_sf"/>
</dbReference>
<dbReference type="SUPFAM" id="SSF47923">
    <property type="entry name" value="Ypt/Rab-GAP domain of gyp1p"/>
    <property type="match status" value="2"/>
</dbReference>
<evidence type="ECO:0000256" key="2">
    <source>
        <dbReference type="SAM" id="MobiDB-lite"/>
    </source>
</evidence>
<evidence type="ECO:0000313" key="4">
    <source>
        <dbReference type="EMBL" id="ORY79321.1"/>
    </source>
</evidence>
<feature type="compositionally biased region" description="Pro residues" evidence="2">
    <location>
        <begin position="657"/>
        <end position="694"/>
    </location>
</feature>
<dbReference type="Proteomes" id="UP000193467">
    <property type="component" value="Unassembled WGS sequence"/>
</dbReference>
<feature type="region of interest" description="Disordered" evidence="2">
    <location>
        <begin position="652"/>
        <end position="814"/>
    </location>
</feature>
<organism evidence="4 5">
    <name type="scientific">Leucosporidium creatinivorum</name>
    <dbReference type="NCBI Taxonomy" id="106004"/>
    <lineage>
        <taxon>Eukaryota</taxon>
        <taxon>Fungi</taxon>
        <taxon>Dikarya</taxon>
        <taxon>Basidiomycota</taxon>
        <taxon>Pucciniomycotina</taxon>
        <taxon>Microbotryomycetes</taxon>
        <taxon>Leucosporidiales</taxon>
        <taxon>Leucosporidium</taxon>
    </lineage>
</organism>
<dbReference type="PANTHER" id="PTHR22957">
    <property type="entry name" value="TBC1 DOMAIN FAMILY MEMBER GTPASE-ACTIVATING PROTEIN"/>
    <property type="match status" value="1"/>
</dbReference>
<name>A0A1Y2F605_9BASI</name>